<dbReference type="GO" id="GO:0006284">
    <property type="term" value="P:base-excision repair"/>
    <property type="evidence" value="ECO:0007669"/>
    <property type="project" value="InterPro"/>
</dbReference>
<dbReference type="InterPro" id="IPR035937">
    <property type="entry name" value="FPG_N"/>
</dbReference>
<feature type="binding site" evidence="15">
    <location>
        <position position="152"/>
    </location>
    <ligand>
        <name>DNA</name>
        <dbReference type="ChEBI" id="CHEBI:16991"/>
    </ligand>
</feature>
<dbReference type="InterPro" id="IPR015886">
    <property type="entry name" value="H2TH_FPG"/>
</dbReference>
<dbReference type="SUPFAM" id="SSF46946">
    <property type="entry name" value="S13-like H2TH domain"/>
    <property type="match status" value="1"/>
</dbReference>
<keyword evidence="13 15" id="KW-0326">Glycosidase</keyword>
<comment type="function">
    <text evidence="15">Involved in base excision repair of DNA damaged by oxidation or by mutagenic agents. Acts as DNA glycosylase that recognizes and removes damaged bases. Has a preference for oxidized purines, such as 7,8-dihydro-8-oxoguanine (8-oxoG). Has AP (apurinic/apyrimidinic) lyase activity and introduces nicks in the DNA strand. Cleaves the DNA backbone by beta-delta elimination to generate a single-strand break at the site of the removed base with both 3'- and 5'-phosphates.</text>
</comment>
<comment type="cofactor">
    <cofactor evidence="15">
        <name>Zn(2+)</name>
        <dbReference type="ChEBI" id="CHEBI:29105"/>
    </cofactor>
    <text evidence="15">Binds 1 zinc ion per subunit.</text>
</comment>
<dbReference type="Pfam" id="PF06831">
    <property type="entry name" value="H2TH"/>
    <property type="match status" value="1"/>
</dbReference>
<dbReference type="EC" id="3.2.2.23" evidence="15"/>
<gene>
    <name evidence="15 18" type="primary">mutM</name>
    <name evidence="15" type="synonym">fpg</name>
    <name evidence="18" type="ORF">Llon_0246</name>
</gene>
<evidence type="ECO:0000256" key="2">
    <source>
        <dbReference type="ARBA" id="ARBA00009409"/>
    </source>
</evidence>
<dbReference type="InterPro" id="IPR020629">
    <property type="entry name" value="FPG_Glyclase"/>
</dbReference>
<dbReference type="GO" id="GO:0008270">
    <property type="term" value="F:zinc ion binding"/>
    <property type="evidence" value="ECO:0007669"/>
    <property type="project" value="UniProtKB-UniRule"/>
</dbReference>
<feature type="active site" description="Proton donor" evidence="15">
    <location>
        <position position="3"/>
    </location>
</feature>
<dbReference type="FunFam" id="3.20.190.10:FF:000001">
    <property type="entry name" value="Formamidopyrimidine-DNA glycosylase"/>
    <property type="match status" value="1"/>
</dbReference>
<dbReference type="NCBIfam" id="TIGR00577">
    <property type="entry name" value="fpg"/>
    <property type="match status" value="1"/>
</dbReference>
<comment type="catalytic activity">
    <reaction evidence="14 15">
        <text>2'-deoxyribonucleotide-(2'-deoxyribose 5'-phosphate)-2'-deoxyribonucleotide-DNA = a 3'-end 2'-deoxyribonucleotide-(2,3-dehydro-2,3-deoxyribose 5'-phosphate)-DNA + a 5'-end 5'-phospho-2'-deoxyribonucleoside-DNA + H(+)</text>
        <dbReference type="Rhea" id="RHEA:66592"/>
        <dbReference type="Rhea" id="RHEA-COMP:13180"/>
        <dbReference type="Rhea" id="RHEA-COMP:16897"/>
        <dbReference type="Rhea" id="RHEA-COMP:17067"/>
        <dbReference type="ChEBI" id="CHEBI:15378"/>
        <dbReference type="ChEBI" id="CHEBI:136412"/>
        <dbReference type="ChEBI" id="CHEBI:157695"/>
        <dbReference type="ChEBI" id="CHEBI:167181"/>
        <dbReference type="EC" id="4.2.99.18"/>
    </reaction>
</comment>
<keyword evidence="5 15" id="KW-0227">DNA damage</keyword>
<sequence>MPELPEVETTKRGISSFLLKQTIADIIVRQSKLRLPVDDGIRTRCRGQQIVGIARRGKYLILELPPGALLIHLGMSGHLRIVDRESPIKKHDHIDLILTSGYILRYHDPRRFGLWLYAPNPAGEHPLLSHLGLEPLSDEFTGDYLFLKSRNKQQPVKSFIMDNRVVVGVGNIYASESLFLANIHPTMPAGAIPHKQYIRLAQQIKSVLQQAIEQGGTTLRDFYASDGKPGYFSLSLQIYGRQGLACVRCEATIESTIIAGRKSAFCPQCQNQAGHISDA</sequence>
<dbReference type="STRING" id="45068.Llon_0246"/>
<dbReference type="Gene3D" id="1.10.8.50">
    <property type="match status" value="1"/>
</dbReference>
<dbReference type="FunFam" id="1.10.8.50:FF:000003">
    <property type="entry name" value="Formamidopyrimidine-DNA glycosylase"/>
    <property type="match status" value="1"/>
</dbReference>
<dbReference type="HAMAP" id="MF_00103">
    <property type="entry name" value="Fapy_DNA_glycosyl"/>
    <property type="match status" value="1"/>
</dbReference>
<comment type="catalytic activity">
    <reaction evidence="1 15">
        <text>Hydrolysis of DNA containing ring-opened 7-methylguanine residues, releasing 2,6-diamino-4-hydroxy-5-(N-methyl)formamidopyrimidine.</text>
        <dbReference type="EC" id="3.2.2.23"/>
    </reaction>
</comment>
<dbReference type="InterPro" id="IPR010663">
    <property type="entry name" value="Znf_FPG/IleRS"/>
</dbReference>
<evidence type="ECO:0000256" key="3">
    <source>
        <dbReference type="ARBA" id="ARBA00011245"/>
    </source>
</evidence>
<dbReference type="PANTHER" id="PTHR22993:SF9">
    <property type="entry name" value="FORMAMIDOPYRIMIDINE-DNA GLYCOSYLASE"/>
    <property type="match status" value="1"/>
</dbReference>
<keyword evidence="7 15" id="KW-0378">Hydrolase</keyword>
<comment type="subunit">
    <text evidence="3 15">Monomer.</text>
</comment>
<dbReference type="SUPFAM" id="SSF57716">
    <property type="entry name" value="Glucocorticoid receptor-like (DNA-binding domain)"/>
    <property type="match status" value="1"/>
</dbReference>
<keyword evidence="8 15" id="KW-0862">Zinc</keyword>
<dbReference type="GO" id="GO:0140078">
    <property type="term" value="F:class I DNA-(apurinic or apyrimidinic site) endonuclease activity"/>
    <property type="evidence" value="ECO:0007669"/>
    <property type="project" value="UniProtKB-EC"/>
</dbReference>
<evidence type="ECO:0000256" key="13">
    <source>
        <dbReference type="ARBA" id="ARBA00023295"/>
    </source>
</evidence>
<dbReference type="OrthoDB" id="9800855at2"/>
<dbReference type="PANTHER" id="PTHR22993">
    <property type="entry name" value="FORMAMIDOPYRIMIDINE-DNA GLYCOSYLASE"/>
    <property type="match status" value="1"/>
</dbReference>
<dbReference type="SUPFAM" id="SSF81624">
    <property type="entry name" value="N-terminal domain of MutM-like DNA repair proteins"/>
    <property type="match status" value="1"/>
</dbReference>
<evidence type="ECO:0000256" key="8">
    <source>
        <dbReference type="ARBA" id="ARBA00022833"/>
    </source>
</evidence>
<evidence type="ECO:0000259" key="17">
    <source>
        <dbReference type="PROSITE" id="PS51068"/>
    </source>
</evidence>
<keyword evidence="10 15" id="KW-0234">DNA repair</keyword>
<dbReference type="PROSITE" id="PS51068">
    <property type="entry name" value="FPG_CAT"/>
    <property type="match status" value="1"/>
</dbReference>
<reference evidence="18 19" key="1">
    <citation type="submission" date="2015-11" db="EMBL/GenBank/DDBJ databases">
        <title>Genomic analysis of 38 Legionella species identifies large and diverse effector repertoires.</title>
        <authorList>
            <person name="Burstein D."/>
            <person name="Amaro F."/>
            <person name="Zusman T."/>
            <person name="Lifshitz Z."/>
            <person name="Cohen O."/>
            <person name="Gilbert J.A."/>
            <person name="Pupko T."/>
            <person name="Shuman H.A."/>
            <person name="Segal G."/>
        </authorList>
    </citation>
    <scope>NUCLEOTIDE SEQUENCE [LARGE SCALE GENOMIC DNA]</scope>
    <source>
        <strain evidence="18 19">ATCC 49505</strain>
    </source>
</reference>
<evidence type="ECO:0000256" key="7">
    <source>
        <dbReference type="ARBA" id="ARBA00022801"/>
    </source>
</evidence>
<dbReference type="Pfam" id="PF01149">
    <property type="entry name" value="Fapy_DNA_glyco"/>
    <property type="match status" value="1"/>
</dbReference>
<dbReference type="InterPro" id="IPR000214">
    <property type="entry name" value="Znf_DNA_glyclase/AP_lyase"/>
</dbReference>
<keyword evidence="19" id="KW-1185">Reference proteome</keyword>
<dbReference type="InterPro" id="IPR010979">
    <property type="entry name" value="Ribosomal_uS13-like_H2TH"/>
</dbReference>
<dbReference type="SMART" id="SM01232">
    <property type="entry name" value="H2TH"/>
    <property type="match status" value="1"/>
</dbReference>
<feature type="binding site" evidence="15">
    <location>
        <position position="91"/>
    </location>
    <ligand>
        <name>DNA</name>
        <dbReference type="ChEBI" id="CHEBI:16991"/>
    </ligand>
</feature>
<dbReference type="GO" id="GO:0003684">
    <property type="term" value="F:damaged DNA binding"/>
    <property type="evidence" value="ECO:0007669"/>
    <property type="project" value="InterPro"/>
</dbReference>
<evidence type="ECO:0000256" key="5">
    <source>
        <dbReference type="ARBA" id="ARBA00022763"/>
    </source>
</evidence>
<dbReference type="EMBL" id="LNYK01000002">
    <property type="protein sequence ID" value="KTD23012.1"/>
    <property type="molecule type" value="Genomic_DNA"/>
</dbReference>
<evidence type="ECO:0000256" key="14">
    <source>
        <dbReference type="ARBA" id="ARBA00044632"/>
    </source>
</evidence>
<evidence type="ECO:0000256" key="6">
    <source>
        <dbReference type="ARBA" id="ARBA00022771"/>
    </source>
</evidence>
<dbReference type="Gene3D" id="3.20.190.10">
    <property type="entry name" value="MutM-like, N-terminal"/>
    <property type="match status" value="1"/>
</dbReference>
<dbReference type="GO" id="GO:0034039">
    <property type="term" value="F:8-oxo-7,8-dihydroguanine DNA N-glycosylase activity"/>
    <property type="evidence" value="ECO:0007669"/>
    <property type="project" value="TreeGrafter"/>
</dbReference>
<proteinExistence type="inferred from homology"/>
<organism evidence="18 19">
    <name type="scientific">Legionella londiniensis</name>
    <dbReference type="NCBI Taxonomy" id="45068"/>
    <lineage>
        <taxon>Bacteria</taxon>
        <taxon>Pseudomonadati</taxon>
        <taxon>Pseudomonadota</taxon>
        <taxon>Gammaproteobacteria</taxon>
        <taxon>Legionellales</taxon>
        <taxon>Legionellaceae</taxon>
        <taxon>Legionella</taxon>
    </lineage>
</organism>
<keyword evidence="9 15" id="KW-0238">DNA-binding</keyword>
<dbReference type="AlphaFoldDB" id="A0A0W0VS11"/>
<evidence type="ECO:0000256" key="12">
    <source>
        <dbReference type="ARBA" id="ARBA00023268"/>
    </source>
</evidence>
<evidence type="ECO:0000256" key="10">
    <source>
        <dbReference type="ARBA" id="ARBA00023204"/>
    </source>
</evidence>
<comment type="similarity">
    <text evidence="2 15">Belongs to the FPG family.</text>
</comment>
<keyword evidence="6 15" id="KW-0863">Zinc-finger</keyword>
<dbReference type="NCBIfam" id="NF002211">
    <property type="entry name" value="PRK01103.1"/>
    <property type="match status" value="1"/>
</dbReference>
<keyword evidence="11 15" id="KW-0456">Lyase</keyword>
<feature type="domain" description="Formamidopyrimidine-DNA glycosylase catalytic" evidence="17">
    <location>
        <begin position="2"/>
        <end position="113"/>
    </location>
</feature>
<dbReference type="InterPro" id="IPR012319">
    <property type="entry name" value="FPG_cat"/>
</dbReference>
<name>A0A0W0VS11_9GAMM</name>
<feature type="active site" description="Schiff-base intermediate with DNA" evidence="15">
    <location>
        <position position="2"/>
    </location>
</feature>
<keyword evidence="12 15" id="KW-0511">Multifunctional enzyme</keyword>
<evidence type="ECO:0000256" key="11">
    <source>
        <dbReference type="ARBA" id="ARBA00023239"/>
    </source>
</evidence>
<protein>
    <recommendedName>
        <fullName evidence="15">Formamidopyrimidine-DNA glycosylase</fullName>
        <shortName evidence="15">Fapy-DNA glycosylase</shortName>
        <ecNumber evidence="15">3.2.2.23</ecNumber>
    </recommendedName>
    <alternativeName>
        <fullName evidence="15">DNA-(apurinic or apyrimidinic site) lyase MutM</fullName>
        <shortName evidence="15">AP lyase MutM</shortName>
        <ecNumber evidence="15">4.2.99.18</ecNumber>
    </alternativeName>
</protein>
<evidence type="ECO:0000256" key="4">
    <source>
        <dbReference type="ARBA" id="ARBA00022723"/>
    </source>
</evidence>
<comment type="caution">
    <text evidence="18">The sequence shown here is derived from an EMBL/GenBank/DDBJ whole genome shotgun (WGS) entry which is preliminary data.</text>
</comment>
<accession>A0A0W0VS11</accession>
<evidence type="ECO:0000256" key="1">
    <source>
        <dbReference type="ARBA" id="ARBA00001668"/>
    </source>
</evidence>
<keyword evidence="4 15" id="KW-0479">Metal-binding</keyword>
<evidence type="ECO:0000313" key="18">
    <source>
        <dbReference type="EMBL" id="KTD23012.1"/>
    </source>
</evidence>
<feature type="active site" description="Proton donor; for beta-elimination activity" evidence="15">
    <location>
        <position position="58"/>
    </location>
</feature>
<dbReference type="RefSeq" id="WP_058528269.1">
    <property type="nucleotide sequence ID" value="NZ_CAAAHZ010000012.1"/>
</dbReference>
<evidence type="ECO:0000256" key="9">
    <source>
        <dbReference type="ARBA" id="ARBA00023125"/>
    </source>
</evidence>
<dbReference type="EC" id="4.2.99.18" evidence="15"/>
<dbReference type="Proteomes" id="UP000054997">
    <property type="component" value="Unassembled WGS sequence"/>
</dbReference>
<evidence type="ECO:0000313" key="19">
    <source>
        <dbReference type="Proteomes" id="UP000054997"/>
    </source>
</evidence>
<dbReference type="PROSITE" id="PS51066">
    <property type="entry name" value="ZF_FPG_2"/>
    <property type="match status" value="1"/>
</dbReference>
<dbReference type="Pfam" id="PF06827">
    <property type="entry name" value="zf-FPG_IleRS"/>
    <property type="match status" value="1"/>
</dbReference>
<evidence type="ECO:0000259" key="16">
    <source>
        <dbReference type="PROSITE" id="PS51066"/>
    </source>
</evidence>
<dbReference type="PATRIC" id="fig|45068.5.peg.260"/>
<dbReference type="SMART" id="SM00898">
    <property type="entry name" value="Fapy_DNA_glyco"/>
    <property type="match status" value="1"/>
</dbReference>
<feature type="domain" description="FPG-type" evidence="16">
    <location>
        <begin position="237"/>
        <end position="271"/>
    </location>
</feature>
<feature type="active site" description="Proton donor; for delta-elimination activity" evidence="15">
    <location>
        <position position="261"/>
    </location>
</feature>
<evidence type="ECO:0000256" key="15">
    <source>
        <dbReference type="HAMAP-Rule" id="MF_00103"/>
    </source>
</evidence>
<feature type="binding site" evidence="15">
    <location>
        <position position="110"/>
    </location>
    <ligand>
        <name>DNA</name>
        <dbReference type="ChEBI" id="CHEBI:16991"/>
    </ligand>
</feature>
<dbReference type="CDD" id="cd08966">
    <property type="entry name" value="EcFpg-like_N"/>
    <property type="match status" value="1"/>
</dbReference>